<protein>
    <recommendedName>
        <fullName evidence="1">DNA (cytosine-5-)-methyltransferase</fullName>
        <ecNumber evidence="1">2.1.1.37</ecNumber>
    </recommendedName>
</protein>
<keyword evidence="4 7" id="KW-0949">S-adenosyl-L-methionine</keyword>
<dbReference type="PANTHER" id="PTHR46098">
    <property type="entry name" value="TRNA (CYTOSINE(38)-C(5))-METHYLTRANSFERASE"/>
    <property type="match status" value="1"/>
</dbReference>
<dbReference type="EMBL" id="BSDE01000007">
    <property type="protein sequence ID" value="GLH74526.1"/>
    <property type="molecule type" value="Genomic_DNA"/>
</dbReference>
<dbReference type="GO" id="GO:0008168">
    <property type="term" value="F:methyltransferase activity"/>
    <property type="evidence" value="ECO:0007669"/>
    <property type="project" value="UniProtKB-KW"/>
</dbReference>
<dbReference type="RefSeq" id="WP_285576921.1">
    <property type="nucleotide sequence ID" value="NZ_BSDE01000007.1"/>
</dbReference>
<accession>A0ABQ5QJH1</accession>
<evidence type="ECO:0000256" key="6">
    <source>
        <dbReference type="ARBA" id="ARBA00047422"/>
    </source>
</evidence>
<reference evidence="8 9" key="1">
    <citation type="journal article" date="2023" name="Antonie Van Leeuwenhoek">
        <title>Mesoterricola silvestris gen. nov., sp. nov., Mesoterricola sediminis sp. nov., Geothrix oryzae sp. nov., Geothrix edaphica sp. nov., Geothrix rubra sp. nov., and Geothrix limicola sp. nov., six novel members of Acidobacteriota isolated from soils.</title>
        <authorList>
            <person name="Itoh H."/>
            <person name="Sugisawa Y."/>
            <person name="Mise K."/>
            <person name="Xu Z."/>
            <person name="Kuniyasu M."/>
            <person name="Ushijima N."/>
            <person name="Kawano K."/>
            <person name="Kobayashi E."/>
            <person name="Shiratori Y."/>
            <person name="Masuda Y."/>
            <person name="Senoo K."/>
        </authorList>
    </citation>
    <scope>NUCLEOTIDE SEQUENCE [LARGE SCALE GENOMIC DNA]</scope>
    <source>
        <strain evidence="8 9">Red804</strain>
    </source>
</reference>
<gene>
    <name evidence="8" type="ORF">GETHLI_30280</name>
</gene>
<dbReference type="InterPro" id="IPR001525">
    <property type="entry name" value="C5_MeTfrase"/>
</dbReference>
<dbReference type="SUPFAM" id="SSF53335">
    <property type="entry name" value="S-adenosyl-L-methionine-dependent methyltransferases"/>
    <property type="match status" value="1"/>
</dbReference>
<evidence type="ECO:0000256" key="1">
    <source>
        <dbReference type="ARBA" id="ARBA00011975"/>
    </source>
</evidence>
<comment type="similarity">
    <text evidence="7">Belongs to the class I-like SAM-binding methyltransferase superfamily. C5-methyltransferase family.</text>
</comment>
<dbReference type="InterPro" id="IPR029063">
    <property type="entry name" value="SAM-dependent_MTases_sf"/>
</dbReference>
<dbReference type="Gene3D" id="3.40.50.150">
    <property type="entry name" value="Vaccinia Virus protein VP39"/>
    <property type="match status" value="1"/>
</dbReference>
<feature type="active site" evidence="7">
    <location>
        <position position="72"/>
    </location>
</feature>
<dbReference type="Proteomes" id="UP001165069">
    <property type="component" value="Unassembled WGS sequence"/>
</dbReference>
<comment type="catalytic activity">
    <reaction evidence="6">
        <text>a 2'-deoxycytidine in DNA + S-adenosyl-L-methionine = a 5-methyl-2'-deoxycytidine in DNA + S-adenosyl-L-homocysteine + H(+)</text>
        <dbReference type="Rhea" id="RHEA:13681"/>
        <dbReference type="Rhea" id="RHEA-COMP:11369"/>
        <dbReference type="Rhea" id="RHEA-COMP:11370"/>
        <dbReference type="ChEBI" id="CHEBI:15378"/>
        <dbReference type="ChEBI" id="CHEBI:57856"/>
        <dbReference type="ChEBI" id="CHEBI:59789"/>
        <dbReference type="ChEBI" id="CHEBI:85452"/>
        <dbReference type="ChEBI" id="CHEBI:85454"/>
        <dbReference type="EC" id="2.1.1.37"/>
    </reaction>
</comment>
<dbReference type="PROSITE" id="PS51679">
    <property type="entry name" value="SAM_MT_C5"/>
    <property type="match status" value="1"/>
</dbReference>
<dbReference type="EC" id="2.1.1.37" evidence="1"/>
<dbReference type="GO" id="GO:0032259">
    <property type="term" value="P:methylation"/>
    <property type="evidence" value="ECO:0007669"/>
    <property type="project" value="UniProtKB-KW"/>
</dbReference>
<keyword evidence="3 7" id="KW-0808">Transferase</keyword>
<organism evidence="8 9">
    <name type="scientific">Geothrix limicola</name>
    <dbReference type="NCBI Taxonomy" id="2927978"/>
    <lineage>
        <taxon>Bacteria</taxon>
        <taxon>Pseudomonadati</taxon>
        <taxon>Acidobacteriota</taxon>
        <taxon>Holophagae</taxon>
        <taxon>Holophagales</taxon>
        <taxon>Holophagaceae</taxon>
        <taxon>Geothrix</taxon>
    </lineage>
</organism>
<evidence type="ECO:0000256" key="3">
    <source>
        <dbReference type="ARBA" id="ARBA00022679"/>
    </source>
</evidence>
<dbReference type="Pfam" id="PF00145">
    <property type="entry name" value="DNA_methylase"/>
    <property type="match status" value="2"/>
</dbReference>
<evidence type="ECO:0000313" key="9">
    <source>
        <dbReference type="Proteomes" id="UP001165069"/>
    </source>
</evidence>
<keyword evidence="5" id="KW-0680">Restriction system</keyword>
<dbReference type="PRINTS" id="PR00105">
    <property type="entry name" value="C5METTRFRASE"/>
</dbReference>
<keyword evidence="9" id="KW-1185">Reference proteome</keyword>
<dbReference type="PANTHER" id="PTHR46098:SF1">
    <property type="entry name" value="TRNA (CYTOSINE(38)-C(5))-METHYLTRANSFERASE"/>
    <property type="match status" value="1"/>
</dbReference>
<evidence type="ECO:0000256" key="5">
    <source>
        <dbReference type="ARBA" id="ARBA00022747"/>
    </source>
</evidence>
<keyword evidence="2 7" id="KW-0489">Methyltransferase</keyword>
<evidence type="ECO:0000256" key="2">
    <source>
        <dbReference type="ARBA" id="ARBA00022603"/>
    </source>
</evidence>
<dbReference type="Gene3D" id="3.90.120.10">
    <property type="entry name" value="DNA Methylase, subunit A, domain 2"/>
    <property type="match status" value="1"/>
</dbReference>
<dbReference type="InterPro" id="IPR050750">
    <property type="entry name" value="C5-MTase"/>
</dbReference>
<evidence type="ECO:0000256" key="7">
    <source>
        <dbReference type="PROSITE-ProRule" id="PRU01016"/>
    </source>
</evidence>
<comment type="caution">
    <text evidence="8">The sequence shown here is derived from an EMBL/GenBank/DDBJ whole genome shotgun (WGS) entry which is preliminary data.</text>
</comment>
<proteinExistence type="inferred from homology"/>
<evidence type="ECO:0000256" key="4">
    <source>
        <dbReference type="ARBA" id="ARBA00022691"/>
    </source>
</evidence>
<sequence length="288" mass="32081">MRVLELFSGLGGWRMALEDRGRVVAAYDVNEAANATYALNHGDLPKARELATLPLSELEAHAAETWLMSPPCQPFCRMGNHQGLEDRRSRAFLHLMDLFRQSPPEHLVLENVVGFLGSDAHALLAERLRAHGMHQVDLQACPSGFGLPNQRPRVFIVASRRPAISRPLPELPPRPLAGFLDETEDESLYLRPEVLARHHFGLDLVMAEDRRSTCFIGGYGRRLVGSGSFLKTGRGIRRFSPGEVARLHGLPEGFRFPEALSLEARYKLLGNGLSIPVAAWALDHLFDR</sequence>
<evidence type="ECO:0000313" key="8">
    <source>
        <dbReference type="EMBL" id="GLH74526.1"/>
    </source>
</evidence>
<name>A0ABQ5QJH1_9BACT</name>